<protein>
    <submittedName>
        <fullName evidence="1">Uncharacterized protein</fullName>
    </submittedName>
</protein>
<name>A0AAJ0A7P7_9PEZI</name>
<gene>
    <name evidence="1" type="ORF">BDP55DRAFT_683716</name>
</gene>
<evidence type="ECO:0000313" key="1">
    <source>
        <dbReference type="EMBL" id="KAK1658059.1"/>
    </source>
</evidence>
<proteinExistence type="predicted"/>
<dbReference type="AlphaFoldDB" id="A0AAJ0A7P7"/>
<dbReference type="EMBL" id="JAHMHR010000079">
    <property type="protein sequence ID" value="KAK1658059.1"/>
    <property type="molecule type" value="Genomic_DNA"/>
</dbReference>
<dbReference type="GeneID" id="85460878"/>
<comment type="caution">
    <text evidence="1">The sequence shown here is derived from an EMBL/GenBank/DDBJ whole genome shotgun (WGS) entry which is preliminary data.</text>
</comment>
<sequence length="62" mass="6774">MLNEPTGLLRCASPEAYLKHWACCACRCRVGELPLRGLFVTYSSVVLPVNAMNCYNFSSCGG</sequence>
<dbReference type="RefSeq" id="XP_060422823.1">
    <property type="nucleotide sequence ID" value="XM_060576352.1"/>
</dbReference>
<evidence type="ECO:0000313" key="2">
    <source>
        <dbReference type="Proteomes" id="UP001224890"/>
    </source>
</evidence>
<accession>A0AAJ0A7P7</accession>
<dbReference type="Proteomes" id="UP001224890">
    <property type="component" value="Unassembled WGS sequence"/>
</dbReference>
<organism evidence="1 2">
    <name type="scientific">Colletotrichum godetiae</name>
    <dbReference type="NCBI Taxonomy" id="1209918"/>
    <lineage>
        <taxon>Eukaryota</taxon>
        <taxon>Fungi</taxon>
        <taxon>Dikarya</taxon>
        <taxon>Ascomycota</taxon>
        <taxon>Pezizomycotina</taxon>
        <taxon>Sordariomycetes</taxon>
        <taxon>Hypocreomycetidae</taxon>
        <taxon>Glomerellales</taxon>
        <taxon>Glomerellaceae</taxon>
        <taxon>Colletotrichum</taxon>
        <taxon>Colletotrichum acutatum species complex</taxon>
    </lineage>
</organism>
<keyword evidence="2" id="KW-1185">Reference proteome</keyword>
<reference evidence="1" key="1">
    <citation type="submission" date="2021-06" db="EMBL/GenBank/DDBJ databases">
        <title>Comparative genomics, transcriptomics and evolutionary studies reveal genomic signatures of adaptation to plant cell wall in hemibiotrophic fungi.</title>
        <authorList>
            <consortium name="DOE Joint Genome Institute"/>
            <person name="Baroncelli R."/>
            <person name="Diaz J.F."/>
            <person name="Benocci T."/>
            <person name="Peng M."/>
            <person name="Battaglia E."/>
            <person name="Haridas S."/>
            <person name="Andreopoulos W."/>
            <person name="Labutti K."/>
            <person name="Pangilinan J."/>
            <person name="Floch G.L."/>
            <person name="Makela M.R."/>
            <person name="Henrissat B."/>
            <person name="Grigoriev I.V."/>
            <person name="Crouch J.A."/>
            <person name="De Vries R.P."/>
            <person name="Sukno S.A."/>
            <person name="Thon M.R."/>
        </authorList>
    </citation>
    <scope>NUCLEOTIDE SEQUENCE</scope>
    <source>
        <strain evidence="1">CBS 193.32</strain>
    </source>
</reference>